<dbReference type="HAMAP" id="MF_00500">
    <property type="entry name" value="Ribosomal_bS20"/>
    <property type="match status" value="1"/>
</dbReference>
<proteinExistence type="inferred from homology"/>
<dbReference type="STRING" id="1142511.WIGMOR_0481"/>
<evidence type="ECO:0000256" key="9">
    <source>
        <dbReference type="SAM" id="MobiDB-lite"/>
    </source>
</evidence>
<keyword evidence="4 8" id="KW-0694">RNA-binding</keyword>
<evidence type="ECO:0000256" key="1">
    <source>
        <dbReference type="ARBA" id="ARBA00003134"/>
    </source>
</evidence>
<evidence type="ECO:0000256" key="8">
    <source>
        <dbReference type="HAMAP-Rule" id="MF_00500"/>
    </source>
</evidence>
<dbReference type="HOGENOM" id="CLU_160655_4_0_6"/>
<comment type="function">
    <text evidence="1 8">Binds directly to 16S ribosomal RNA.</text>
</comment>
<dbReference type="GO" id="GO:0070181">
    <property type="term" value="F:small ribosomal subunit rRNA binding"/>
    <property type="evidence" value="ECO:0007669"/>
    <property type="project" value="TreeGrafter"/>
</dbReference>
<dbReference type="PANTHER" id="PTHR33398">
    <property type="entry name" value="30S RIBOSOMAL PROTEIN S20"/>
    <property type="match status" value="1"/>
</dbReference>
<keyword evidence="5 8" id="KW-0689">Ribosomal protein</keyword>
<dbReference type="eggNOG" id="COG0268">
    <property type="taxonomic scope" value="Bacteria"/>
</dbReference>
<organism evidence="10 11">
    <name type="scientific">Wigglesworthia glossinidia endosymbiont of Glossina morsitans morsitans</name>
    <name type="common">Yale colony</name>
    <dbReference type="NCBI Taxonomy" id="1142511"/>
    <lineage>
        <taxon>Bacteria</taxon>
        <taxon>Pseudomonadati</taxon>
        <taxon>Pseudomonadota</taxon>
        <taxon>Gammaproteobacteria</taxon>
        <taxon>Enterobacterales</taxon>
        <taxon>Erwiniaceae</taxon>
        <taxon>Wigglesworthia</taxon>
    </lineage>
</organism>
<reference evidence="10 11" key="1">
    <citation type="journal article" date="2012" name="MBio">
        <title>Insight into the transmission biology and species-specific functional capabilities of tsetse (Diptera: glossinidae) obligate symbiont wigglesworthia.</title>
        <authorList>
            <person name="Rio R.V."/>
            <person name="Symula R.E."/>
            <person name="Wang J."/>
            <person name="Lohs C."/>
            <person name="Wu Y.N."/>
            <person name="Snyder A.K."/>
            <person name="Bjornson R.D."/>
            <person name="Oshima K."/>
            <person name="Biehl B.S."/>
            <person name="Perna N.T."/>
            <person name="Hattori M."/>
            <person name="Aksoy S."/>
        </authorList>
    </citation>
    <scope>NUCLEOTIDE SEQUENCE [LARGE SCALE GENOMIC DNA]</scope>
    <source>
        <strain evidence="10">WGM</strain>
    </source>
</reference>
<dbReference type="NCBIfam" id="TIGR00029">
    <property type="entry name" value="S20"/>
    <property type="match status" value="1"/>
</dbReference>
<dbReference type="GO" id="GO:0006412">
    <property type="term" value="P:translation"/>
    <property type="evidence" value="ECO:0007669"/>
    <property type="project" value="UniProtKB-UniRule"/>
</dbReference>
<evidence type="ECO:0000256" key="5">
    <source>
        <dbReference type="ARBA" id="ARBA00022980"/>
    </source>
</evidence>
<keyword evidence="11" id="KW-1185">Reference proteome</keyword>
<comment type="similarity">
    <text evidence="2 8">Belongs to the bacterial ribosomal protein bS20 family.</text>
</comment>
<keyword evidence="3 8" id="KW-0699">rRNA-binding</keyword>
<dbReference type="GO" id="GO:0005829">
    <property type="term" value="C:cytosol"/>
    <property type="evidence" value="ECO:0007669"/>
    <property type="project" value="TreeGrafter"/>
</dbReference>
<evidence type="ECO:0000313" key="10">
    <source>
        <dbReference type="EMBL" id="AFA41304.1"/>
    </source>
</evidence>
<dbReference type="InterPro" id="IPR036510">
    <property type="entry name" value="Ribosomal_bS20_sf"/>
</dbReference>
<dbReference type="RefSeq" id="WP_014354243.1">
    <property type="nucleotide sequence ID" value="NC_016893.1"/>
</dbReference>
<evidence type="ECO:0000256" key="7">
    <source>
        <dbReference type="ARBA" id="ARBA00035136"/>
    </source>
</evidence>
<evidence type="ECO:0000313" key="11">
    <source>
        <dbReference type="Proteomes" id="UP000009061"/>
    </source>
</evidence>
<evidence type="ECO:0000256" key="2">
    <source>
        <dbReference type="ARBA" id="ARBA00007634"/>
    </source>
</evidence>
<dbReference type="FunFam" id="1.20.58.110:FF:000001">
    <property type="entry name" value="30S ribosomal protein S20"/>
    <property type="match status" value="1"/>
</dbReference>
<dbReference type="GO" id="GO:0015935">
    <property type="term" value="C:small ribosomal subunit"/>
    <property type="evidence" value="ECO:0007669"/>
    <property type="project" value="TreeGrafter"/>
</dbReference>
<protein>
    <recommendedName>
        <fullName evidence="7 8">Small ribosomal subunit protein bS20</fullName>
    </recommendedName>
</protein>
<dbReference type="EMBL" id="CP003315">
    <property type="protein sequence ID" value="AFA41304.1"/>
    <property type="molecule type" value="Genomic_DNA"/>
</dbReference>
<dbReference type="KEGG" id="wgl:WIGMOR_0481"/>
<dbReference type="Gene3D" id="1.20.58.110">
    <property type="entry name" value="Ribosomal protein S20"/>
    <property type="match status" value="1"/>
</dbReference>
<dbReference type="Proteomes" id="UP000009061">
    <property type="component" value="Chromosome"/>
</dbReference>
<feature type="compositionally biased region" description="Basic residues" evidence="9">
    <location>
        <begin position="1"/>
        <end position="22"/>
    </location>
</feature>
<dbReference type="InterPro" id="IPR002583">
    <property type="entry name" value="Ribosomal_bS20"/>
</dbReference>
<dbReference type="Pfam" id="PF01649">
    <property type="entry name" value="Ribosomal_S20p"/>
    <property type="match status" value="1"/>
</dbReference>
<name>H6Q521_WIGGL</name>
<evidence type="ECO:0000256" key="6">
    <source>
        <dbReference type="ARBA" id="ARBA00023274"/>
    </source>
</evidence>
<dbReference type="SUPFAM" id="SSF46992">
    <property type="entry name" value="Ribosomal protein S20"/>
    <property type="match status" value="1"/>
</dbReference>
<accession>H6Q521</accession>
<sequence>MSNIKSAKKRAIQSEKKRRKNAGQKSMVRSFIKKVNIEILNKNEESAKAAFKAMQSIVDKYSQKGLIHKNVASRYKSRLSKKIKLISKLN</sequence>
<dbReference type="OrthoDB" id="9807974at2"/>
<evidence type="ECO:0000256" key="4">
    <source>
        <dbReference type="ARBA" id="ARBA00022884"/>
    </source>
</evidence>
<feature type="region of interest" description="Disordered" evidence="9">
    <location>
        <begin position="1"/>
        <end position="26"/>
    </location>
</feature>
<dbReference type="PANTHER" id="PTHR33398:SF1">
    <property type="entry name" value="SMALL RIBOSOMAL SUBUNIT PROTEIN BS20C"/>
    <property type="match status" value="1"/>
</dbReference>
<keyword evidence="6 8" id="KW-0687">Ribonucleoprotein</keyword>
<dbReference type="GO" id="GO:0003735">
    <property type="term" value="F:structural constituent of ribosome"/>
    <property type="evidence" value="ECO:0007669"/>
    <property type="project" value="InterPro"/>
</dbReference>
<evidence type="ECO:0000256" key="3">
    <source>
        <dbReference type="ARBA" id="ARBA00022730"/>
    </source>
</evidence>
<dbReference type="AlphaFoldDB" id="H6Q521"/>
<gene>
    <name evidence="8 10" type="primary">rpsT</name>
    <name evidence="10" type="synonym">sups20</name>
    <name evidence="10" type="ORF">WIGMOR_0481</name>
</gene>